<evidence type="ECO:0000259" key="1">
    <source>
        <dbReference type="Pfam" id="PF13577"/>
    </source>
</evidence>
<dbReference type="InterPro" id="IPR011944">
    <property type="entry name" value="Steroid_delta5-4_isomerase"/>
</dbReference>
<reference evidence="3" key="1">
    <citation type="journal article" date="2019" name="Int. J. Syst. Evol. Microbiol.">
        <title>The Global Catalogue of Microorganisms (GCM) 10K type strain sequencing project: providing services to taxonomists for standard genome sequencing and annotation.</title>
        <authorList>
            <consortium name="The Broad Institute Genomics Platform"/>
            <consortium name="The Broad Institute Genome Sequencing Center for Infectious Disease"/>
            <person name="Wu L."/>
            <person name="Ma J."/>
        </authorList>
    </citation>
    <scope>NUCLEOTIDE SEQUENCE [LARGE SCALE GENOMIC DNA]</scope>
    <source>
        <strain evidence="3">CGMCC 1.15399</strain>
    </source>
</reference>
<sequence>MSTEIKDLLTRLAEAWNSGDATAYAELFTEDADYITFFGLHLQGREAIEVTHRQLFQSPIKLTGGGGEPFIKPLGDGAALVISGGGSTVDGRPDPSRDSIVTFTAVSTPGGWRFASFQNTRVGRP</sequence>
<feature type="domain" description="SnoaL-like" evidence="1">
    <location>
        <begin position="3"/>
        <end position="116"/>
    </location>
</feature>
<dbReference type="Pfam" id="PF13577">
    <property type="entry name" value="SnoaL_4"/>
    <property type="match status" value="1"/>
</dbReference>
<accession>A0ABW4GYF8</accession>
<dbReference type="RefSeq" id="WP_219536988.1">
    <property type="nucleotide sequence ID" value="NZ_JAHKRM010000034.1"/>
</dbReference>
<protein>
    <submittedName>
        <fullName evidence="2">SgcJ/EcaC family oxidoreductase</fullName>
    </submittedName>
</protein>
<proteinExistence type="predicted"/>
<name>A0ABW4GYF8_9ACTN</name>
<keyword evidence="3" id="KW-1185">Reference proteome</keyword>
<evidence type="ECO:0000313" key="3">
    <source>
        <dbReference type="Proteomes" id="UP001597097"/>
    </source>
</evidence>
<gene>
    <name evidence="2" type="ORF">ACFSJ0_62210</name>
</gene>
<evidence type="ECO:0000313" key="2">
    <source>
        <dbReference type="EMBL" id="MFD1547649.1"/>
    </source>
</evidence>
<dbReference type="EMBL" id="JBHUCM010000078">
    <property type="protein sequence ID" value="MFD1547649.1"/>
    <property type="molecule type" value="Genomic_DNA"/>
</dbReference>
<organism evidence="2 3">
    <name type="scientific">Nonomuraea guangzhouensis</name>
    <dbReference type="NCBI Taxonomy" id="1291555"/>
    <lineage>
        <taxon>Bacteria</taxon>
        <taxon>Bacillati</taxon>
        <taxon>Actinomycetota</taxon>
        <taxon>Actinomycetes</taxon>
        <taxon>Streptosporangiales</taxon>
        <taxon>Streptosporangiaceae</taxon>
        <taxon>Nonomuraea</taxon>
    </lineage>
</organism>
<dbReference type="InterPro" id="IPR037401">
    <property type="entry name" value="SnoaL-like"/>
</dbReference>
<comment type="caution">
    <text evidence="2">The sequence shown here is derived from an EMBL/GenBank/DDBJ whole genome shotgun (WGS) entry which is preliminary data.</text>
</comment>
<dbReference type="Proteomes" id="UP001597097">
    <property type="component" value="Unassembled WGS sequence"/>
</dbReference>
<dbReference type="NCBIfam" id="TIGR02246">
    <property type="entry name" value="SgcJ/EcaC family oxidoreductase"/>
    <property type="match status" value="1"/>
</dbReference>